<keyword evidence="11" id="KW-1185">Reference proteome</keyword>
<dbReference type="InterPro" id="IPR011701">
    <property type="entry name" value="MFS"/>
</dbReference>
<evidence type="ECO:0000256" key="2">
    <source>
        <dbReference type="ARBA" id="ARBA00022448"/>
    </source>
</evidence>
<feature type="transmembrane region" description="Helical" evidence="8">
    <location>
        <begin position="280"/>
        <end position="299"/>
    </location>
</feature>
<feature type="transmembrane region" description="Helical" evidence="8">
    <location>
        <begin position="413"/>
        <end position="436"/>
    </location>
</feature>
<dbReference type="InterPro" id="IPR036259">
    <property type="entry name" value="MFS_trans_sf"/>
</dbReference>
<evidence type="ECO:0000256" key="1">
    <source>
        <dbReference type="ARBA" id="ARBA00004141"/>
    </source>
</evidence>
<keyword evidence="2" id="KW-0813">Transport</keyword>
<name>A0A6A5XNV1_9PLEO</name>
<dbReference type="InterPro" id="IPR020846">
    <property type="entry name" value="MFS_dom"/>
</dbReference>
<organism evidence="10 11">
    <name type="scientific">Aaosphaeria arxii CBS 175.79</name>
    <dbReference type="NCBI Taxonomy" id="1450172"/>
    <lineage>
        <taxon>Eukaryota</taxon>
        <taxon>Fungi</taxon>
        <taxon>Dikarya</taxon>
        <taxon>Ascomycota</taxon>
        <taxon>Pezizomycotina</taxon>
        <taxon>Dothideomycetes</taxon>
        <taxon>Pleosporomycetidae</taxon>
        <taxon>Pleosporales</taxon>
        <taxon>Pleosporales incertae sedis</taxon>
        <taxon>Aaosphaeria</taxon>
    </lineage>
</organism>
<comment type="subcellular location">
    <subcellularLocation>
        <location evidence="1">Membrane</location>
        <topology evidence="1">Multi-pass membrane protein</topology>
    </subcellularLocation>
</comment>
<dbReference type="PROSITE" id="PS50850">
    <property type="entry name" value="MFS"/>
    <property type="match status" value="1"/>
</dbReference>
<dbReference type="EMBL" id="ML978070">
    <property type="protein sequence ID" value="KAF2014410.1"/>
    <property type="molecule type" value="Genomic_DNA"/>
</dbReference>
<feature type="region of interest" description="Disordered" evidence="7">
    <location>
        <begin position="1"/>
        <end position="48"/>
    </location>
</feature>
<evidence type="ECO:0000256" key="6">
    <source>
        <dbReference type="ARBA" id="ARBA00023180"/>
    </source>
</evidence>
<evidence type="ECO:0000313" key="11">
    <source>
        <dbReference type="Proteomes" id="UP000799778"/>
    </source>
</evidence>
<feature type="transmembrane region" description="Helical" evidence="8">
    <location>
        <begin position="319"/>
        <end position="339"/>
    </location>
</feature>
<dbReference type="GO" id="GO:0022857">
    <property type="term" value="F:transmembrane transporter activity"/>
    <property type="evidence" value="ECO:0007669"/>
    <property type="project" value="InterPro"/>
</dbReference>
<evidence type="ECO:0000256" key="7">
    <source>
        <dbReference type="SAM" id="MobiDB-lite"/>
    </source>
</evidence>
<protein>
    <submittedName>
        <fullName evidence="10">MFS general substrate transporter</fullName>
    </submittedName>
</protein>
<dbReference type="Gene3D" id="1.20.1720.10">
    <property type="entry name" value="Multidrug resistance protein D"/>
    <property type="match status" value="1"/>
</dbReference>
<dbReference type="Pfam" id="PF07690">
    <property type="entry name" value="MFS_1"/>
    <property type="match status" value="1"/>
</dbReference>
<feature type="transmembrane region" description="Helical" evidence="8">
    <location>
        <begin position="359"/>
        <end position="377"/>
    </location>
</feature>
<dbReference type="GO" id="GO:0005886">
    <property type="term" value="C:plasma membrane"/>
    <property type="evidence" value="ECO:0007669"/>
    <property type="project" value="TreeGrafter"/>
</dbReference>
<accession>A0A6A5XNV1</accession>
<feature type="transmembrane region" description="Helical" evidence="8">
    <location>
        <begin position="245"/>
        <end position="268"/>
    </location>
</feature>
<feature type="transmembrane region" description="Helical" evidence="8">
    <location>
        <begin position="93"/>
        <end position="112"/>
    </location>
</feature>
<dbReference type="OrthoDB" id="10021397at2759"/>
<feature type="transmembrane region" description="Helical" evidence="8">
    <location>
        <begin position="55"/>
        <end position="81"/>
    </location>
</feature>
<feature type="compositionally biased region" description="Basic and acidic residues" evidence="7">
    <location>
        <begin position="575"/>
        <end position="591"/>
    </location>
</feature>
<evidence type="ECO:0000256" key="4">
    <source>
        <dbReference type="ARBA" id="ARBA00022989"/>
    </source>
</evidence>
<dbReference type="Gene3D" id="1.20.1250.20">
    <property type="entry name" value="MFS general substrate transporter like domains"/>
    <property type="match status" value="1"/>
</dbReference>
<dbReference type="PANTHER" id="PTHR23501">
    <property type="entry name" value="MAJOR FACILITATOR SUPERFAMILY"/>
    <property type="match status" value="1"/>
</dbReference>
<dbReference type="Proteomes" id="UP000799778">
    <property type="component" value="Unassembled WGS sequence"/>
</dbReference>
<proteinExistence type="predicted"/>
<feature type="transmembrane region" description="Helical" evidence="8">
    <location>
        <begin position="448"/>
        <end position="469"/>
    </location>
</feature>
<evidence type="ECO:0000256" key="3">
    <source>
        <dbReference type="ARBA" id="ARBA00022692"/>
    </source>
</evidence>
<keyword evidence="5 8" id="KW-0472">Membrane</keyword>
<feature type="transmembrane region" description="Helical" evidence="8">
    <location>
        <begin position="211"/>
        <end position="233"/>
    </location>
</feature>
<dbReference type="PRINTS" id="PR01036">
    <property type="entry name" value="TCRTETB"/>
</dbReference>
<keyword evidence="6" id="KW-0325">Glycoprotein</keyword>
<dbReference type="PANTHER" id="PTHR23501:SF187">
    <property type="entry name" value="MAJOR FACILITATOR SUPERFAMILY (MFS) PROFILE DOMAIN-CONTAINING PROTEIN"/>
    <property type="match status" value="1"/>
</dbReference>
<feature type="region of interest" description="Disordered" evidence="7">
    <location>
        <begin position="560"/>
        <end position="591"/>
    </location>
</feature>
<sequence length="591" mass="64736">MEKSPSKDFITNATSADDTILRTSPEIDSRADSAEAKQRPENELPSQTAPKDPRIWLVFVALCLAAFCANLNATILTTVIPLITRDLSADHEYIWINAAFNIAAAAILPLLGQASNVLGRRIPMLLSLGLFTLGSALCGAAKNIAMMIACRAIQGAGAGGIMMLLEVITCDLFPLRVRGNYFAIVLAFCSIGVTLGPIVGGAFVKHTTWHWVFYVNVPFGGLAFTLAFLFLKFKRPKSTFKEKILQIDFVGNVLFMAGTISLLLGLIMGGQVHPWSSFRVIVPIVLGIIGWGFFFAWQVSPWCVEQTIPPRLFSNRTSAAGFVIIFLSCMLLDWVVYFLPYYFQTLKGSSPLRSGVEALPFNIFIVPAAGINGALLTKFGQYKPLHLAGFGMATLGFGLFSTMNTTTSTVKWVFWQLFGAYGLGALITTTLPAIQASLPESDVATSTALHAFLRSFGFIWAFTIPSVVFNNQVRAKLNDVVDDPNARAVLSNGQAYSQANSKWLNELTGQTKDQVLHLYELSISSMWYTAIAFSLLGFFIVFVEKRVKLRENLETDFGLEERNVDEQTEQGEVGTGKDEGGAEVKTSDQRD</sequence>
<feature type="transmembrane region" description="Helical" evidence="8">
    <location>
        <begin position="124"/>
        <end position="146"/>
    </location>
</feature>
<evidence type="ECO:0000256" key="8">
    <source>
        <dbReference type="SAM" id="Phobius"/>
    </source>
</evidence>
<feature type="transmembrane region" description="Helical" evidence="8">
    <location>
        <begin position="180"/>
        <end position="199"/>
    </location>
</feature>
<gene>
    <name evidence="10" type="ORF">BU24DRAFT_423368</name>
</gene>
<feature type="transmembrane region" description="Helical" evidence="8">
    <location>
        <begin position="152"/>
        <end position="173"/>
    </location>
</feature>
<keyword evidence="3 8" id="KW-0812">Transmembrane</keyword>
<dbReference type="AlphaFoldDB" id="A0A6A5XNV1"/>
<dbReference type="GeneID" id="54285627"/>
<dbReference type="RefSeq" id="XP_033382749.1">
    <property type="nucleotide sequence ID" value="XM_033528230.1"/>
</dbReference>
<keyword evidence="4 8" id="KW-1133">Transmembrane helix</keyword>
<evidence type="ECO:0000259" key="9">
    <source>
        <dbReference type="PROSITE" id="PS50850"/>
    </source>
</evidence>
<feature type="compositionally biased region" description="Basic and acidic residues" evidence="7">
    <location>
        <begin position="25"/>
        <end position="42"/>
    </location>
</feature>
<evidence type="ECO:0000313" key="10">
    <source>
        <dbReference type="EMBL" id="KAF2014410.1"/>
    </source>
</evidence>
<reference evidence="10" key="1">
    <citation type="journal article" date="2020" name="Stud. Mycol.">
        <title>101 Dothideomycetes genomes: a test case for predicting lifestyles and emergence of pathogens.</title>
        <authorList>
            <person name="Haridas S."/>
            <person name="Albert R."/>
            <person name="Binder M."/>
            <person name="Bloem J."/>
            <person name="Labutti K."/>
            <person name="Salamov A."/>
            <person name="Andreopoulos B."/>
            <person name="Baker S."/>
            <person name="Barry K."/>
            <person name="Bills G."/>
            <person name="Bluhm B."/>
            <person name="Cannon C."/>
            <person name="Castanera R."/>
            <person name="Culley D."/>
            <person name="Daum C."/>
            <person name="Ezra D."/>
            <person name="Gonzalez J."/>
            <person name="Henrissat B."/>
            <person name="Kuo A."/>
            <person name="Liang C."/>
            <person name="Lipzen A."/>
            <person name="Lutzoni F."/>
            <person name="Magnuson J."/>
            <person name="Mondo S."/>
            <person name="Nolan M."/>
            <person name="Ohm R."/>
            <person name="Pangilinan J."/>
            <person name="Park H.-J."/>
            <person name="Ramirez L."/>
            <person name="Alfaro M."/>
            <person name="Sun H."/>
            <person name="Tritt A."/>
            <person name="Yoshinaga Y."/>
            <person name="Zwiers L.-H."/>
            <person name="Turgeon B."/>
            <person name="Goodwin S."/>
            <person name="Spatafora J."/>
            <person name="Crous P."/>
            <person name="Grigoriev I."/>
        </authorList>
    </citation>
    <scope>NUCLEOTIDE SEQUENCE</scope>
    <source>
        <strain evidence="10">CBS 175.79</strain>
    </source>
</reference>
<feature type="transmembrane region" description="Helical" evidence="8">
    <location>
        <begin position="384"/>
        <end position="401"/>
    </location>
</feature>
<dbReference type="SUPFAM" id="SSF103473">
    <property type="entry name" value="MFS general substrate transporter"/>
    <property type="match status" value="1"/>
</dbReference>
<feature type="domain" description="Major facilitator superfamily (MFS) profile" evidence="9">
    <location>
        <begin position="58"/>
        <end position="548"/>
    </location>
</feature>
<evidence type="ECO:0000256" key="5">
    <source>
        <dbReference type="ARBA" id="ARBA00023136"/>
    </source>
</evidence>
<feature type="transmembrane region" description="Helical" evidence="8">
    <location>
        <begin position="525"/>
        <end position="543"/>
    </location>
</feature>